<feature type="compositionally biased region" description="Polar residues" evidence="1">
    <location>
        <begin position="57"/>
        <end position="67"/>
    </location>
</feature>
<reference evidence="2" key="1">
    <citation type="submission" date="2021-03" db="EMBL/GenBank/DDBJ databases">
        <authorList>
            <person name="Li Z."/>
            <person name="Yang C."/>
        </authorList>
    </citation>
    <scope>NUCLEOTIDE SEQUENCE</scope>
    <source>
        <strain evidence="2">Dzin_1.0</strain>
        <tissue evidence="2">Leaf</tissue>
    </source>
</reference>
<organism evidence="2 3">
    <name type="scientific">Dioscorea zingiberensis</name>
    <dbReference type="NCBI Taxonomy" id="325984"/>
    <lineage>
        <taxon>Eukaryota</taxon>
        <taxon>Viridiplantae</taxon>
        <taxon>Streptophyta</taxon>
        <taxon>Embryophyta</taxon>
        <taxon>Tracheophyta</taxon>
        <taxon>Spermatophyta</taxon>
        <taxon>Magnoliopsida</taxon>
        <taxon>Liliopsida</taxon>
        <taxon>Dioscoreales</taxon>
        <taxon>Dioscoreaceae</taxon>
        <taxon>Dioscorea</taxon>
    </lineage>
</organism>
<protein>
    <submittedName>
        <fullName evidence="2">Uncharacterized protein</fullName>
    </submittedName>
</protein>
<evidence type="ECO:0000313" key="2">
    <source>
        <dbReference type="EMBL" id="KAJ0964461.1"/>
    </source>
</evidence>
<accession>A0A9D5C0J9</accession>
<evidence type="ECO:0000313" key="3">
    <source>
        <dbReference type="Proteomes" id="UP001085076"/>
    </source>
</evidence>
<feature type="compositionally biased region" description="Basic and acidic residues" evidence="1">
    <location>
        <begin position="1"/>
        <end position="11"/>
    </location>
</feature>
<keyword evidence="3" id="KW-1185">Reference proteome</keyword>
<gene>
    <name evidence="2" type="ORF">J5N97_025599</name>
</gene>
<dbReference type="AlphaFoldDB" id="A0A9D5C0J9"/>
<feature type="region of interest" description="Disordered" evidence="1">
    <location>
        <begin position="1"/>
        <end position="244"/>
    </location>
</feature>
<feature type="compositionally biased region" description="Basic and acidic residues" evidence="1">
    <location>
        <begin position="147"/>
        <end position="156"/>
    </location>
</feature>
<comment type="caution">
    <text evidence="2">The sequence shown here is derived from an EMBL/GenBank/DDBJ whole genome shotgun (WGS) entry which is preliminary data.</text>
</comment>
<feature type="compositionally biased region" description="Basic and acidic residues" evidence="1">
    <location>
        <begin position="196"/>
        <end position="213"/>
    </location>
</feature>
<dbReference type="Proteomes" id="UP001085076">
    <property type="component" value="Miscellaneous, Linkage group lg08"/>
</dbReference>
<feature type="compositionally biased region" description="Polar residues" evidence="1">
    <location>
        <begin position="180"/>
        <end position="195"/>
    </location>
</feature>
<feature type="compositionally biased region" description="Acidic residues" evidence="1">
    <location>
        <begin position="230"/>
        <end position="244"/>
    </location>
</feature>
<feature type="compositionally biased region" description="Polar residues" evidence="1">
    <location>
        <begin position="18"/>
        <end position="30"/>
    </location>
</feature>
<name>A0A9D5C0J9_9LILI</name>
<proteinExistence type="predicted"/>
<feature type="compositionally biased region" description="Basic and acidic residues" evidence="1">
    <location>
        <begin position="68"/>
        <end position="86"/>
    </location>
</feature>
<dbReference type="EMBL" id="JAGGNH010000008">
    <property type="protein sequence ID" value="KAJ0964461.1"/>
    <property type="molecule type" value="Genomic_DNA"/>
</dbReference>
<evidence type="ECO:0000256" key="1">
    <source>
        <dbReference type="SAM" id="MobiDB-lite"/>
    </source>
</evidence>
<sequence>MQLVVEGHDFNETDDTTEQNQGDEAGSRNQDFAWMIAGRSRGRGRGPASSGRKPGESTETGGSTRQTKGADRSVENRQVERTDGARPARGGRGGYAVGGSHRSRGKEPMYPEALEISEAWPLLSKPNQDPRRLSADAPPSMCAGHLTVEDVTERGSIRLPLHSPPPVATPEEAVREDQGLITSTDRAWRTSSQGEQAHHDRDPDTSAHARLVDRVAQALKAKTQKPPDDQTMDEASSEEEQGYF</sequence>
<reference evidence="2" key="2">
    <citation type="journal article" date="2022" name="Hortic Res">
        <title>The genome of Dioscorea zingiberensis sheds light on the biosynthesis, origin and evolution of the medicinally important diosgenin saponins.</title>
        <authorList>
            <person name="Li Y."/>
            <person name="Tan C."/>
            <person name="Li Z."/>
            <person name="Guo J."/>
            <person name="Li S."/>
            <person name="Chen X."/>
            <person name="Wang C."/>
            <person name="Dai X."/>
            <person name="Yang H."/>
            <person name="Song W."/>
            <person name="Hou L."/>
            <person name="Xu J."/>
            <person name="Tong Z."/>
            <person name="Xu A."/>
            <person name="Yuan X."/>
            <person name="Wang W."/>
            <person name="Yang Q."/>
            <person name="Chen L."/>
            <person name="Sun Z."/>
            <person name="Wang K."/>
            <person name="Pan B."/>
            <person name="Chen J."/>
            <person name="Bao Y."/>
            <person name="Liu F."/>
            <person name="Qi X."/>
            <person name="Gang D.R."/>
            <person name="Wen J."/>
            <person name="Li J."/>
        </authorList>
    </citation>
    <scope>NUCLEOTIDE SEQUENCE</scope>
    <source>
        <strain evidence="2">Dzin_1.0</strain>
    </source>
</reference>